<dbReference type="InterPro" id="IPR006664">
    <property type="entry name" value="OMP_bac"/>
</dbReference>
<keyword evidence="6" id="KW-0406">Ion transport</keyword>
<evidence type="ECO:0000313" key="12">
    <source>
        <dbReference type="EMBL" id="AGU01298.1"/>
    </source>
</evidence>
<evidence type="ECO:0000256" key="9">
    <source>
        <dbReference type="ARBA" id="ARBA00023237"/>
    </source>
</evidence>
<dbReference type="PANTHER" id="PTHR30329">
    <property type="entry name" value="STATOR ELEMENT OF FLAGELLAR MOTOR COMPLEX"/>
    <property type="match status" value="1"/>
</dbReference>
<keyword evidence="3" id="KW-1134">Transmembrane beta strand</keyword>
<dbReference type="GO" id="GO:0009279">
    <property type="term" value="C:cell outer membrane"/>
    <property type="evidence" value="ECO:0007669"/>
    <property type="project" value="UniProtKB-SubCell"/>
</dbReference>
<dbReference type="PRINTS" id="PR01023">
    <property type="entry name" value="NAFLGMOTY"/>
</dbReference>
<feature type="domain" description="OmpA-like" evidence="11">
    <location>
        <begin position="210"/>
        <end position="327"/>
    </location>
</feature>
<dbReference type="SUPFAM" id="SSF56925">
    <property type="entry name" value="OMPA-like"/>
    <property type="match status" value="1"/>
</dbReference>
<dbReference type="InterPro" id="IPR006665">
    <property type="entry name" value="OmpA-like"/>
</dbReference>
<evidence type="ECO:0000256" key="8">
    <source>
        <dbReference type="ARBA" id="ARBA00023136"/>
    </source>
</evidence>
<keyword evidence="7" id="KW-0626">Porin</keyword>
<evidence type="ECO:0000256" key="7">
    <source>
        <dbReference type="ARBA" id="ARBA00023114"/>
    </source>
</evidence>
<gene>
    <name evidence="12" type="primary">ompA</name>
</gene>
<dbReference type="GO" id="GO:0015288">
    <property type="term" value="F:porin activity"/>
    <property type="evidence" value="ECO:0007669"/>
    <property type="project" value="UniProtKB-KW"/>
</dbReference>
<keyword evidence="8 10" id="KW-0472">Membrane</keyword>
<keyword evidence="5" id="KW-0732">Signal</keyword>
<dbReference type="PRINTS" id="PR01021">
    <property type="entry name" value="OMPADOMAIN"/>
</dbReference>
<organism evidence="12">
    <name type="scientific">Vibrio harveyi</name>
    <name type="common">Beneckea harveyi</name>
    <dbReference type="NCBI Taxonomy" id="669"/>
    <lineage>
        <taxon>Bacteria</taxon>
        <taxon>Pseudomonadati</taxon>
        <taxon>Pseudomonadota</taxon>
        <taxon>Gammaproteobacteria</taxon>
        <taxon>Vibrionales</taxon>
        <taxon>Vibrionaceae</taxon>
        <taxon>Vibrio</taxon>
    </lineage>
</organism>
<dbReference type="Pfam" id="PF13505">
    <property type="entry name" value="OMP_b-brl"/>
    <property type="match status" value="1"/>
</dbReference>
<reference evidence="12" key="1">
    <citation type="submission" date="2013-05" db="EMBL/GenBank/DDBJ databases">
        <title>Cloning of outer membrane protein (Omp) genes of Vibrio harveyi type strain NBRC15634.</title>
        <authorList>
            <person name="Lun J.S."/>
            <person name="Li X.X."/>
            <person name="Zhang J."/>
            <person name="Chen J.M."/>
        </authorList>
    </citation>
    <scope>NUCLEOTIDE SEQUENCE</scope>
    <source>
        <strain evidence="12">NBRC15634</strain>
    </source>
</reference>
<evidence type="ECO:0000259" key="11">
    <source>
        <dbReference type="PROSITE" id="PS51123"/>
    </source>
</evidence>
<dbReference type="AlphaFoldDB" id="T1W298"/>
<evidence type="ECO:0000256" key="1">
    <source>
        <dbReference type="ARBA" id="ARBA00004571"/>
    </source>
</evidence>
<dbReference type="EMBL" id="KF026417">
    <property type="protein sequence ID" value="AGU01298.1"/>
    <property type="molecule type" value="Genomic_DNA"/>
</dbReference>
<dbReference type="InterPro" id="IPR011250">
    <property type="entry name" value="OMP/PagP_B-barrel"/>
</dbReference>
<dbReference type="InterPro" id="IPR050330">
    <property type="entry name" value="Bact_OuterMem_StrucFunc"/>
</dbReference>
<evidence type="ECO:0000256" key="5">
    <source>
        <dbReference type="ARBA" id="ARBA00022729"/>
    </source>
</evidence>
<dbReference type="InterPro" id="IPR027385">
    <property type="entry name" value="Beta-barrel_OMP"/>
</dbReference>
<evidence type="ECO:0000256" key="6">
    <source>
        <dbReference type="ARBA" id="ARBA00023065"/>
    </source>
</evidence>
<dbReference type="InterPro" id="IPR036737">
    <property type="entry name" value="OmpA-like_sf"/>
</dbReference>
<accession>T1W298</accession>
<dbReference type="Gene3D" id="3.30.1330.60">
    <property type="entry name" value="OmpA-like domain"/>
    <property type="match status" value="1"/>
</dbReference>
<dbReference type="Gene3D" id="2.40.160.20">
    <property type="match status" value="1"/>
</dbReference>
<dbReference type="PROSITE" id="PS51123">
    <property type="entry name" value="OMPA_2"/>
    <property type="match status" value="1"/>
</dbReference>
<keyword evidence="9" id="KW-0998">Cell outer membrane</keyword>
<keyword evidence="4" id="KW-0812">Transmembrane</keyword>
<name>T1W298_VIBHA</name>
<dbReference type="PANTHER" id="PTHR30329:SF21">
    <property type="entry name" value="LIPOPROTEIN YIAD-RELATED"/>
    <property type="match status" value="1"/>
</dbReference>
<evidence type="ECO:0000256" key="4">
    <source>
        <dbReference type="ARBA" id="ARBA00022692"/>
    </source>
</evidence>
<evidence type="ECO:0000256" key="10">
    <source>
        <dbReference type="PROSITE-ProRule" id="PRU00473"/>
    </source>
</evidence>
<dbReference type="CDD" id="cd07185">
    <property type="entry name" value="OmpA_C-like"/>
    <property type="match status" value="1"/>
</dbReference>
<comment type="subcellular location">
    <subcellularLocation>
        <location evidence="1">Cell outer membrane</location>
        <topology evidence="1">Multi-pass membrane protein</topology>
    </subcellularLocation>
</comment>
<keyword evidence="2" id="KW-0813">Transport</keyword>
<dbReference type="GO" id="GO:0046930">
    <property type="term" value="C:pore complex"/>
    <property type="evidence" value="ECO:0007669"/>
    <property type="project" value="UniProtKB-KW"/>
</dbReference>
<sequence>MQSIQGNTMNKVAIAVAAVVAGGLINSAQAEMYIGGKVGMTTLDDACYLNSPCDDDAFGAGMRIGYDFTDIIGLEYGVDYLGDYEANFKSGANTVNTIDGDLWALTLAPKFNWHLNDTWNLFAKIGGAYMISGDEKDFVPTGSLGAEYTIDRNWSVRAEYQRYQDISDDVLDDMDANFFGIGVNYKFAAAPVVAAVVTEEVVAEPEPVMMTKTHKEEYGTGTFEFDSAKLTDSVSERLDNFVNFLNEYPQAQVEITGYTDSSGPAAYNQKLSERRAQSVADYLIAAGIDADRFTVTGMGEENPVADNSTHEGREKNRRVEVVVPEFQYEELVQPE</sequence>
<dbReference type="SUPFAM" id="SSF103088">
    <property type="entry name" value="OmpA-like"/>
    <property type="match status" value="1"/>
</dbReference>
<evidence type="ECO:0000256" key="3">
    <source>
        <dbReference type="ARBA" id="ARBA00022452"/>
    </source>
</evidence>
<protein>
    <submittedName>
        <fullName evidence="12">Outer membrane protein A</fullName>
    </submittedName>
</protein>
<dbReference type="GO" id="GO:0006811">
    <property type="term" value="P:monoatomic ion transport"/>
    <property type="evidence" value="ECO:0007669"/>
    <property type="project" value="UniProtKB-KW"/>
</dbReference>
<dbReference type="Pfam" id="PF00691">
    <property type="entry name" value="OmpA"/>
    <property type="match status" value="1"/>
</dbReference>
<evidence type="ECO:0000256" key="2">
    <source>
        <dbReference type="ARBA" id="ARBA00022448"/>
    </source>
</evidence>
<proteinExistence type="predicted"/>